<evidence type="ECO:0000256" key="2">
    <source>
        <dbReference type="RuleBase" id="RU004328"/>
    </source>
</evidence>
<sequence>MRKVFFSNNDKYPLKHIFHIIKREVSYEPTIQCNTKSGQQQQLYQVHICISKQGNKFINHKVSIKRKYTSPEIVFPPVPNF</sequence>
<evidence type="ECO:0000313" key="3">
    <source>
        <dbReference type="EMBL" id="URE10528.1"/>
    </source>
</evidence>
<dbReference type="SUPFAM" id="SSF55895">
    <property type="entry name" value="Ribonuclease Rh-like"/>
    <property type="match status" value="1"/>
</dbReference>
<dbReference type="Gene3D" id="3.90.730.10">
    <property type="entry name" value="Ribonuclease T2-like"/>
    <property type="match status" value="1"/>
</dbReference>
<protein>
    <submittedName>
        <fullName evidence="3">Uncharacterized protein</fullName>
    </submittedName>
</protein>
<dbReference type="EMBL" id="CP097508">
    <property type="protein sequence ID" value="URE10528.1"/>
    <property type="molecule type" value="Genomic_DNA"/>
</dbReference>
<proteinExistence type="inferred from homology"/>
<name>A0A9E7GCA7_9LILI</name>
<accession>A0A9E7GCA7</accession>
<dbReference type="InterPro" id="IPR001568">
    <property type="entry name" value="RNase_T2-like"/>
</dbReference>
<organism evidence="3 4">
    <name type="scientific">Musa troglodytarum</name>
    <name type="common">fe'i banana</name>
    <dbReference type="NCBI Taxonomy" id="320322"/>
    <lineage>
        <taxon>Eukaryota</taxon>
        <taxon>Viridiplantae</taxon>
        <taxon>Streptophyta</taxon>
        <taxon>Embryophyta</taxon>
        <taxon>Tracheophyta</taxon>
        <taxon>Spermatophyta</taxon>
        <taxon>Magnoliopsida</taxon>
        <taxon>Liliopsida</taxon>
        <taxon>Zingiberales</taxon>
        <taxon>Musaceae</taxon>
        <taxon>Musa</taxon>
    </lineage>
</organism>
<keyword evidence="4" id="KW-1185">Reference proteome</keyword>
<dbReference type="Proteomes" id="UP001055439">
    <property type="component" value="Chromosome 6"/>
</dbReference>
<dbReference type="Pfam" id="PF00445">
    <property type="entry name" value="Ribonuclease_T2"/>
    <property type="match status" value="1"/>
</dbReference>
<dbReference type="AlphaFoldDB" id="A0A9E7GCA7"/>
<dbReference type="GO" id="GO:0003723">
    <property type="term" value="F:RNA binding"/>
    <property type="evidence" value="ECO:0007669"/>
    <property type="project" value="InterPro"/>
</dbReference>
<evidence type="ECO:0000313" key="4">
    <source>
        <dbReference type="Proteomes" id="UP001055439"/>
    </source>
</evidence>
<dbReference type="OrthoDB" id="435754at2759"/>
<dbReference type="InterPro" id="IPR036430">
    <property type="entry name" value="RNase_T2-like_sf"/>
</dbReference>
<dbReference type="GO" id="GO:0033897">
    <property type="term" value="F:ribonuclease T2 activity"/>
    <property type="evidence" value="ECO:0007669"/>
    <property type="project" value="InterPro"/>
</dbReference>
<gene>
    <name evidence="3" type="ORF">MUK42_04490</name>
</gene>
<reference evidence="3" key="1">
    <citation type="submission" date="2022-05" db="EMBL/GenBank/DDBJ databases">
        <title>The Musa troglodytarum L. genome provides insights into the mechanism of non-climacteric behaviour and enrichment of carotenoids.</title>
        <authorList>
            <person name="Wang J."/>
        </authorList>
    </citation>
    <scope>NUCLEOTIDE SEQUENCE</scope>
    <source>
        <tissue evidence="3">Leaf</tissue>
    </source>
</reference>
<evidence type="ECO:0000256" key="1">
    <source>
        <dbReference type="ARBA" id="ARBA00007469"/>
    </source>
</evidence>
<comment type="similarity">
    <text evidence="1 2">Belongs to the RNase T2 family.</text>
</comment>